<dbReference type="AlphaFoldDB" id="A0AAW2TJK7"/>
<comment type="caution">
    <text evidence="1">The sequence shown here is derived from an EMBL/GenBank/DDBJ whole genome shotgun (WGS) entry which is preliminary data.</text>
</comment>
<dbReference type="EMBL" id="JACGWJ010000008">
    <property type="protein sequence ID" value="KAL0403856.1"/>
    <property type="molecule type" value="Genomic_DNA"/>
</dbReference>
<evidence type="ECO:0000313" key="1">
    <source>
        <dbReference type="EMBL" id="KAL0403856.1"/>
    </source>
</evidence>
<gene>
    <name evidence="1" type="ORF">Sradi_2026400</name>
</gene>
<accession>A0AAW2TJK7</accession>
<name>A0AAW2TJK7_SESRA</name>
<organism evidence="1">
    <name type="scientific">Sesamum radiatum</name>
    <name type="common">Black benniseed</name>
    <dbReference type="NCBI Taxonomy" id="300843"/>
    <lineage>
        <taxon>Eukaryota</taxon>
        <taxon>Viridiplantae</taxon>
        <taxon>Streptophyta</taxon>
        <taxon>Embryophyta</taxon>
        <taxon>Tracheophyta</taxon>
        <taxon>Spermatophyta</taxon>
        <taxon>Magnoliopsida</taxon>
        <taxon>eudicotyledons</taxon>
        <taxon>Gunneridae</taxon>
        <taxon>Pentapetalae</taxon>
        <taxon>asterids</taxon>
        <taxon>lamiids</taxon>
        <taxon>Lamiales</taxon>
        <taxon>Pedaliaceae</taxon>
        <taxon>Sesamum</taxon>
    </lineage>
</organism>
<reference evidence="1" key="2">
    <citation type="journal article" date="2024" name="Plant">
        <title>Genomic evolution and insights into agronomic trait innovations of Sesamum species.</title>
        <authorList>
            <person name="Miao H."/>
            <person name="Wang L."/>
            <person name="Qu L."/>
            <person name="Liu H."/>
            <person name="Sun Y."/>
            <person name="Le M."/>
            <person name="Wang Q."/>
            <person name="Wei S."/>
            <person name="Zheng Y."/>
            <person name="Lin W."/>
            <person name="Duan Y."/>
            <person name="Cao H."/>
            <person name="Xiong S."/>
            <person name="Wang X."/>
            <person name="Wei L."/>
            <person name="Li C."/>
            <person name="Ma Q."/>
            <person name="Ju M."/>
            <person name="Zhao R."/>
            <person name="Li G."/>
            <person name="Mu C."/>
            <person name="Tian Q."/>
            <person name="Mei H."/>
            <person name="Zhang T."/>
            <person name="Gao T."/>
            <person name="Zhang H."/>
        </authorList>
    </citation>
    <scope>NUCLEOTIDE SEQUENCE</scope>
    <source>
        <strain evidence="1">G02</strain>
    </source>
</reference>
<protein>
    <submittedName>
        <fullName evidence="1">Uncharacterized protein</fullName>
    </submittedName>
</protein>
<reference evidence="1" key="1">
    <citation type="submission" date="2020-06" db="EMBL/GenBank/DDBJ databases">
        <authorList>
            <person name="Li T."/>
            <person name="Hu X."/>
            <person name="Zhang T."/>
            <person name="Song X."/>
            <person name="Zhang H."/>
            <person name="Dai N."/>
            <person name="Sheng W."/>
            <person name="Hou X."/>
            <person name="Wei L."/>
        </authorList>
    </citation>
    <scope>NUCLEOTIDE SEQUENCE</scope>
    <source>
        <strain evidence="1">G02</strain>
        <tissue evidence="1">Leaf</tissue>
    </source>
</reference>
<proteinExistence type="predicted"/>
<sequence>MRWDLQEVSWDERSKWWRREEAAVDEGAAAEDDAAAAARLRASSSSSLSSTLTSILVGFRLSISALSARRATLTGSGGFDV</sequence>